<dbReference type="InterPro" id="IPR001568">
    <property type="entry name" value="RNase_T2-like"/>
</dbReference>
<dbReference type="Pfam" id="PF00445">
    <property type="entry name" value="Ribonuclease_T2"/>
    <property type="match status" value="1"/>
</dbReference>
<gene>
    <name evidence="6" type="ORF">EJB05_10968</name>
</gene>
<keyword evidence="2" id="KW-1015">Disulfide bond</keyword>
<dbReference type="GO" id="GO:0033897">
    <property type="term" value="F:ribonuclease T2 activity"/>
    <property type="evidence" value="ECO:0007669"/>
    <property type="project" value="InterPro"/>
</dbReference>
<dbReference type="PANTHER" id="PTHR11240">
    <property type="entry name" value="RIBONUCLEASE T2"/>
    <property type="match status" value="1"/>
</dbReference>
<dbReference type="PROSITE" id="PS00531">
    <property type="entry name" value="RNASE_T2_2"/>
    <property type="match status" value="1"/>
</dbReference>
<dbReference type="InterPro" id="IPR033697">
    <property type="entry name" value="Ribonuclease_T2_eukaryotic"/>
</dbReference>
<feature type="chain" id="PRO_5023897349" evidence="5">
    <location>
        <begin position="20"/>
        <end position="260"/>
    </location>
</feature>
<name>A0A5J9VNB0_9POAL</name>
<feature type="non-terminal residue" evidence="6">
    <location>
        <position position="1"/>
    </location>
</feature>
<feature type="signal peptide" evidence="5">
    <location>
        <begin position="1"/>
        <end position="19"/>
    </location>
</feature>
<dbReference type="Gramene" id="TVU37643">
    <property type="protein sequence ID" value="TVU37643"/>
    <property type="gene ID" value="EJB05_10968"/>
</dbReference>
<evidence type="ECO:0000256" key="1">
    <source>
        <dbReference type="ARBA" id="ARBA00007469"/>
    </source>
</evidence>
<evidence type="ECO:0000256" key="5">
    <source>
        <dbReference type="SAM" id="SignalP"/>
    </source>
</evidence>
<protein>
    <submittedName>
        <fullName evidence="6">Uncharacterized protein</fullName>
    </submittedName>
</protein>
<evidence type="ECO:0000256" key="4">
    <source>
        <dbReference type="RuleBase" id="RU004328"/>
    </source>
</evidence>
<evidence type="ECO:0000256" key="3">
    <source>
        <dbReference type="PIRSR" id="PIRSR633697-1"/>
    </source>
</evidence>
<dbReference type="InterPro" id="IPR018188">
    <property type="entry name" value="RNase_T2_His_AS_1"/>
</dbReference>
<accession>A0A5J9VNB0</accession>
<sequence>MKLHCYCSVAALLVSVALAGATNDRYYKSLDFDFFYHVQQWPASFCDTKFGCCFPGNEKPEADFGIHGLWPNYAVCRTAEDAGRPLNQSNTASALALVPLRRRRCRDLIKTNGRRVRAQIRDLESDLLRNWGTLSCKNKESTAFWSHEWTRHGTCSGMDQHAYFRAALEFKARFNLTRILLDAGIVPSDEKEYFLSSIRDAVAEATGSAPNLECNRNERNETQLFQVYQCVGLDGSSPVRCPMPLPMDGGCTDTVKFPAF</sequence>
<dbReference type="GO" id="GO:0006401">
    <property type="term" value="P:RNA catabolic process"/>
    <property type="evidence" value="ECO:0007669"/>
    <property type="project" value="TreeGrafter"/>
</dbReference>
<dbReference type="GO" id="GO:0005576">
    <property type="term" value="C:extracellular region"/>
    <property type="evidence" value="ECO:0007669"/>
    <property type="project" value="TreeGrafter"/>
</dbReference>
<evidence type="ECO:0000313" key="6">
    <source>
        <dbReference type="EMBL" id="TVU37643.1"/>
    </source>
</evidence>
<evidence type="ECO:0000313" key="7">
    <source>
        <dbReference type="Proteomes" id="UP000324897"/>
    </source>
</evidence>
<feature type="active site" evidence="3">
    <location>
        <position position="152"/>
    </location>
</feature>
<dbReference type="Proteomes" id="UP000324897">
    <property type="component" value="Chromosome 4"/>
</dbReference>
<comment type="similarity">
    <text evidence="1 4">Belongs to the RNase T2 family.</text>
</comment>
<organism evidence="6 7">
    <name type="scientific">Eragrostis curvula</name>
    <name type="common">weeping love grass</name>
    <dbReference type="NCBI Taxonomy" id="38414"/>
    <lineage>
        <taxon>Eukaryota</taxon>
        <taxon>Viridiplantae</taxon>
        <taxon>Streptophyta</taxon>
        <taxon>Embryophyta</taxon>
        <taxon>Tracheophyta</taxon>
        <taxon>Spermatophyta</taxon>
        <taxon>Magnoliopsida</taxon>
        <taxon>Liliopsida</taxon>
        <taxon>Poales</taxon>
        <taxon>Poaceae</taxon>
        <taxon>PACMAD clade</taxon>
        <taxon>Chloridoideae</taxon>
        <taxon>Eragrostideae</taxon>
        <taxon>Eragrostidinae</taxon>
        <taxon>Eragrostis</taxon>
    </lineage>
</organism>
<dbReference type="GO" id="GO:0003723">
    <property type="term" value="F:RNA binding"/>
    <property type="evidence" value="ECO:0007669"/>
    <property type="project" value="InterPro"/>
</dbReference>
<feature type="active site" evidence="3">
    <location>
        <position position="67"/>
    </location>
</feature>
<reference evidence="6 7" key="1">
    <citation type="journal article" date="2019" name="Sci. Rep.">
        <title>A high-quality genome of Eragrostis curvula grass provides insights into Poaceae evolution and supports new strategies to enhance forage quality.</title>
        <authorList>
            <person name="Carballo J."/>
            <person name="Santos B.A.C.M."/>
            <person name="Zappacosta D."/>
            <person name="Garbus I."/>
            <person name="Selva J.P."/>
            <person name="Gallo C.A."/>
            <person name="Diaz A."/>
            <person name="Albertini E."/>
            <person name="Caccamo M."/>
            <person name="Echenique V."/>
        </authorList>
    </citation>
    <scope>NUCLEOTIDE SEQUENCE [LARGE SCALE GENOMIC DNA]</scope>
    <source>
        <strain evidence="7">cv. Victoria</strain>
        <tissue evidence="6">Leaf</tissue>
    </source>
</reference>
<feature type="active site" evidence="3">
    <location>
        <position position="148"/>
    </location>
</feature>
<dbReference type="EMBL" id="RWGY01000007">
    <property type="protein sequence ID" value="TVU37643.1"/>
    <property type="molecule type" value="Genomic_DNA"/>
</dbReference>
<dbReference type="InterPro" id="IPR033130">
    <property type="entry name" value="RNase_T2_His_AS_2"/>
</dbReference>
<dbReference type="PANTHER" id="PTHR11240:SF78">
    <property type="entry name" value="GENOME ASSEMBLY, CHROMOSOME: II"/>
    <property type="match status" value="1"/>
</dbReference>
<dbReference type="OrthoDB" id="593823at2759"/>
<evidence type="ECO:0000256" key="2">
    <source>
        <dbReference type="ARBA" id="ARBA00023157"/>
    </source>
</evidence>
<dbReference type="AlphaFoldDB" id="A0A5J9VNB0"/>
<dbReference type="Gene3D" id="3.90.730.10">
    <property type="entry name" value="Ribonuclease T2-like"/>
    <property type="match status" value="1"/>
</dbReference>
<proteinExistence type="inferred from homology"/>
<dbReference type="InterPro" id="IPR036430">
    <property type="entry name" value="RNase_T2-like_sf"/>
</dbReference>
<comment type="caution">
    <text evidence="6">The sequence shown here is derived from an EMBL/GenBank/DDBJ whole genome shotgun (WGS) entry which is preliminary data.</text>
</comment>
<dbReference type="PROSITE" id="PS00530">
    <property type="entry name" value="RNASE_T2_1"/>
    <property type="match status" value="1"/>
</dbReference>
<keyword evidence="5" id="KW-0732">Signal</keyword>
<dbReference type="SUPFAM" id="SSF55895">
    <property type="entry name" value="Ribonuclease Rh-like"/>
    <property type="match status" value="1"/>
</dbReference>
<keyword evidence="7" id="KW-1185">Reference proteome</keyword>
<dbReference type="CDD" id="cd01061">
    <property type="entry name" value="RNase_T2_euk"/>
    <property type="match status" value="1"/>
</dbReference>